<comment type="subcellular location">
    <subcellularLocation>
        <location evidence="2">Synaptic cleft</location>
    </subcellularLocation>
</comment>
<dbReference type="PANTHER" id="PTHR28052:SF1">
    <property type="entry name" value="UPF0545 PROTEIN C22ORF39"/>
    <property type="match status" value="1"/>
</dbReference>
<evidence type="ECO:0000256" key="3">
    <source>
        <dbReference type="ARBA" id="ARBA00044072"/>
    </source>
</evidence>
<accession>A0A8S4B745</accession>
<evidence type="ECO:0000256" key="2">
    <source>
        <dbReference type="ARBA" id="ARBA00043942"/>
    </source>
</evidence>
<sequence length="109" mass="13441">MEQPAVTIWRPPRVCEDYWSEFRHCKSLTHFFHHYYAYGTTPSCQQWKEDYNYCREWEKHRSKEAKEALQKSERNRLAQQKNFIPVWELRQEPPSDWHAPLNQQNKQDS</sequence>
<dbReference type="Proteomes" id="UP000677803">
    <property type="component" value="Unassembled WGS sequence"/>
</dbReference>
<dbReference type="OrthoDB" id="5946508at2759"/>
<evidence type="ECO:0000256" key="4">
    <source>
        <dbReference type="ARBA" id="ARBA00044235"/>
    </source>
</evidence>
<gene>
    <name evidence="5" type="ORF">MMEN_LOCUS10821</name>
</gene>
<protein>
    <recommendedName>
        <fullName evidence="3">Synaptic plasticity regulator PANTS</fullName>
    </recommendedName>
    <alternativeName>
        <fullName evidence="4">Plasticity-associated neural transcript short</fullName>
    </alternativeName>
</protein>
<dbReference type="InterPro" id="IPR021475">
    <property type="entry name" value="Pants/Emi1-like"/>
</dbReference>
<proteinExistence type="inferred from homology"/>
<evidence type="ECO:0000256" key="1">
    <source>
        <dbReference type="ARBA" id="ARBA00006412"/>
    </source>
</evidence>
<dbReference type="Pfam" id="PF11326">
    <property type="entry name" value="PANTS-like"/>
    <property type="match status" value="1"/>
</dbReference>
<organism evidence="5 6">
    <name type="scientific">Menidia menidia</name>
    <name type="common">Atlantic silverside</name>
    <dbReference type="NCBI Taxonomy" id="238744"/>
    <lineage>
        <taxon>Eukaryota</taxon>
        <taxon>Metazoa</taxon>
        <taxon>Chordata</taxon>
        <taxon>Craniata</taxon>
        <taxon>Vertebrata</taxon>
        <taxon>Euteleostomi</taxon>
        <taxon>Actinopterygii</taxon>
        <taxon>Neopterygii</taxon>
        <taxon>Teleostei</taxon>
        <taxon>Neoteleostei</taxon>
        <taxon>Acanthomorphata</taxon>
        <taxon>Ovalentaria</taxon>
        <taxon>Atherinomorphae</taxon>
        <taxon>Atheriniformes</taxon>
        <taxon>Atherinopsidae</taxon>
        <taxon>Menidiinae</taxon>
        <taxon>Menidia</taxon>
    </lineage>
</organism>
<dbReference type="EMBL" id="CAJRST010011112">
    <property type="protein sequence ID" value="CAG5924586.1"/>
    <property type="molecule type" value="Genomic_DNA"/>
</dbReference>
<evidence type="ECO:0000313" key="5">
    <source>
        <dbReference type="EMBL" id="CAG5924586.1"/>
    </source>
</evidence>
<dbReference type="PANTHER" id="PTHR28052">
    <property type="entry name" value="UPF0545 PROTEIN C22ORF39"/>
    <property type="match status" value="1"/>
</dbReference>
<comment type="similarity">
    <text evidence="1">Belongs to the UPF0545 family.</text>
</comment>
<comment type="caution">
    <text evidence="5">The sequence shown here is derived from an EMBL/GenBank/DDBJ whole genome shotgun (WGS) entry which is preliminary data.</text>
</comment>
<dbReference type="GO" id="GO:0043083">
    <property type="term" value="C:synaptic cleft"/>
    <property type="evidence" value="ECO:0007669"/>
    <property type="project" value="UniProtKB-SubCell"/>
</dbReference>
<evidence type="ECO:0000313" key="6">
    <source>
        <dbReference type="Proteomes" id="UP000677803"/>
    </source>
</evidence>
<keyword evidence="6" id="KW-1185">Reference proteome</keyword>
<dbReference type="AlphaFoldDB" id="A0A8S4B745"/>
<name>A0A8S4B745_9TELE</name>
<reference evidence="5" key="1">
    <citation type="submission" date="2021-05" db="EMBL/GenBank/DDBJ databases">
        <authorList>
            <person name="Tigano A."/>
        </authorList>
    </citation>
    <scope>NUCLEOTIDE SEQUENCE</scope>
</reference>